<proteinExistence type="predicted"/>
<feature type="region of interest" description="Disordered" evidence="1">
    <location>
        <begin position="116"/>
        <end position="193"/>
    </location>
</feature>
<organism evidence="2 3">
    <name type="scientific">Cladobotryum mycophilum</name>
    <dbReference type="NCBI Taxonomy" id="491253"/>
    <lineage>
        <taxon>Eukaryota</taxon>
        <taxon>Fungi</taxon>
        <taxon>Dikarya</taxon>
        <taxon>Ascomycota</taxon>
        <taxon>Pezizomycotina</taxon>
        <taxon>Sordariomycetes</taxon>
        <taxon>Hypocreomycetidae</taxon>
        <taxon>Hypocreales</taxon>
        <taxon>Hypocreaceae</taxon>
        <taxon>Cladobotryum</taxon>
    </lineage>
</organism>
<protein>
    <submittedName>
        <fullName evidence="2">Uncharacterized protein</fullName>
    </submittedName>
</protein>
<evidence type="ECO:0000313" key="3">
    <source>
        <dbReference type="Proteomes" id="UP001338125"/>
    </source>
</evidence>
<name>A0ABR0ST43_9HYPO</name>
<feature type="compositionally biased region" description="Polar residues" evidence="1">
    <location>
        <begin position="141"/>
        <end position="153"/>
    </location>
</feature>
<evidence type="ECO:0000256" key="1">
    <source>
        <dbReference type="SAM" id="MobiDB-lite"/>
    </source>
</evidence>
<accession>A0ABR0ST43</accession>
<gene>
    <name evidence="2" type="ORF">PT974_03684</name>
</gene>
<comment type="caution">
    <text evidence="2">The sequence shown here is derived from an EMBL/GenBank/DDBJ whole genome shotgun (WGS) entry which is preliminary data.</text>
</comment>
<evidence type="ECO:0000313" key="2">
    <source>
        <dbReference type="EMBL" id="KAK5995283.1"/>
    </source>
</evidence>
<sequence length="429" mass="48181">MSYQGESSQDFVPVAKSRRLSTTSVLGLGIDYSGQPASMQPRFPAGFPDQLGYFTAPYAAAANTGDWPYVSRNTPHGEKSPRYSMLSTNTTAQPQMLGADSNQSLQQAYPHQSAIHEDFPPLSHHPHYLPGSTADPHLSGASGSFTQSQSRWQNGCFPTGSQQPLPQSQSCPQQPQPQHMNGDIGTPSNGIQSHLQRLPKGQTIFHLHPSPRSSQKYVRRLVHSLDIYFAGLNLQQPSPKGDSKVSMCPCGMGDVYSLDHKCWKNSYHKAILRKHLSRCHSDRRAGSWSTLDPRYPGGGVSISQLSAQQHEKSSCLNHESKPKYWKRIYSLVHGKGSPMQPVYTADTIKWMRHFLKFLKKHVRQHLNDQYRELPPDIRQIFNNPEELYQNVFRLWLPGAFKKYAPQNVKLFGDVLQQKNEAIGLSLPDV</sequence>
<dbReference type="Proteomes" id="UP001338125">
    <property type="component" value="Unassembled WGS sequence"/>
</dbReference>
<keyword evidence="3" id="KW-1185">Reference proteome</keyword>
<dbReference type="EMBL" id="JAVFKD010000004">
    <property type="protein sequence ID" value="KAK5995283.1"/>
    <property type="molecule type" value="Genomic_DNA"/>
</dbReference>
<feature type="compositionally biased region" description="Low complexity" evidence="1">
    <location>
        <begin position="161"/>
        <end position="178"/>
    </location>
</feature>
<reference evidence="2 3" key="1">
    <citation type="submission" date="2024-01" db="EMBL/GenBank/DDBJ databases">
        <title>Complete genome of Cladobotryum mycophilum ATHUM6906.</title>
        <authorList>
            <person name="Christinaki A.C."/>
            <person name="Myridakis A.I."/>
            <person name="Kouvelis V.N."/>
        </authorList>
    </citation>
    <scope>NUCLEOTIDE SEQUENCE [LARGE SCALE GENOMIC DNA]</scope>
    <source>
        <strain evidence="2 3">ATHUM6906</strain>
    </source>
</reference>